<gene>
    <name evidence="1" type="ORF">HPBE_LOCUS11379</name>
</gene>
<sequence>MLTSYKMAPSHPLRVPIMTMHINGASVGNISKTPSRVCTGGTLIGWHAFGRCSDWLCLAGVLASSNAAHLRDMYQERKWTKMYLEEVMEKTLVPWSTTIFKNKPFIFQQNSAPPHKSKIVQGWCGDKLPDFISPEEWPSYSPDLNVIDYSIWSYLETEVCPEKHRSVESLKKPSEVEGRNANGIRACHARAFPRRLKACTRARGSRFEI</sequence>
<dbReference type="Proteomes" id="UP000050761">
    <property type="component" value="Unassembled WGS sequence"/>
</dbReference>
<dbReference type="Gene3D" id="3.30.420.10">
    <property type="entry name" value="Ribonuclease H-like superfamily/Ribonuclease H"/>
    <property type="match status" value="1"/>
</dbReference>
<dbReference type="AlphaFoldDB" id="A0A183FTI1"/>
<dbReference type="WBParaSite" id="HPBE_0001137801-mRNA-1">
    <property type="protein sequence ID" value="HPBE_0001137801-mRNA-1"/>
    <property type="gene ID" value="HPBE_0001137801"/>
</dbReference>
<dbReference type="GO" id="GO:0003676">
    <property type="term" value="F:nucleic acid binding"/>
    <property type="evidence" value="ECO:0007669"/>
    <property type="project" value="InterPro"/>
</dbReference>
<accession>A0A183FTI1</accession>
<name>A0A183FTI1_HELPZ</name>
<dbReference type="EMBL" id="UZAH01027079">
    <property type="protein sequence ID" value="VDO88392.1"/>
    <property type="molecule type" value="Genomic_DNA"/>
</dbReference>
<accession>A0A3P8CVW2</accession>
<dbReference type="InterPro" id="IPR036397">
    <property type="entry name" value="RNaseH_sf"/>
</dbReference>
<keyword evidence="2" id="KW-1185">Reference proteome</keyword>
<reference evidence="3" key="2">
    <citation type="submission" date="2019-09" db="UniProtKB">
        <authorList>
            <consortium name="WormBaseParasite"/>
        </authorList>
    </citation>
    <scope>IDENTIFICATION</scope>
</reference>
<dbReference type="OrthoDB" id="7951431at2759"/>
<evidence type="ECO:0000313" key="1">
    <source>
        <dbReference type="EMBL" id="VDO88392.1"/>
    </source>
</evidence>
<evidence type="ECO:0000313" key="3">
    <source>
        <dbReference type="WBParaSite" id="HPBE_0001137801-mRNA-1"/>
    </source>
</evidence>
<reference evidence="1 2" key="1">
    <citation type="submission" date="2018-11" db="EMBL/GenBank/DDBJ databases">
        <authorList>
            <consortium name="Pathogen Informatics"/>
        </authorList>
    </citation>
    <scope>NUCLEOTIDE SEQUENCE [LARGE SCALE GENOMIC DNA]</scope>
</reference>
<proteinExistence type="predicted"/>
<protein>
    <submittedName>
        <fullName evidence="3">Transposable element Tc1 transposase</fullName>
    </submittedName>
</protein>
<evidence type="ECO:0000313" key="2">
    <source>
        <dbReference type="Proteomes" id="UP000050761"/>
    </source>
</evidence>
<organism evidence="2 3">
    <name type="scientific">Heligmosomoides polygyrus</name>
    <name type="common">Parasitic roundworm</name>
    <dbReference type="NCBI Taxonomy" id="6339"/>
    <lineage>
        <taxon>Eukaryota</taxon>
        <taxon>Metazoa</taxon>
        <taxon>Ecdysozoa</taxon>
        <taxon>Nematoda</taxon>
        <taxon>Chromadorea</taxon>
        <taxon>Rhabditida</taxon>
        <taxon>Rhabditina</taxon>
        <taxon>Rhabditomorpha</taxon>
        <taxon>Strongyloidea</taxon>
        <taxon>Heligmosomidae</taxon>
        <taxon>Heligmosomoides</taxon>
    </lineage>
</organism>